<evidence type="ECO:0000259" key="12">
    <source>
        <dbReference type="PROSITE" id="PS50173"/>
    </source>
</evidence>
<dbReference type="Proteomes" id="UP001623330">
    <property type="component" value="Unassembled WGS sequence"/>
</dbReference>
<dbReference type="PROSITE" id="PS51907">
    <property type="entry name" value="ZF_UBZ3"/>
    <property type="match status" value="1"/>
</dbReference>
<accession>A0ABR4NTU4</accession>
<evidence type="ECO:0000256" key="8">
    <source>
        <dbReference type="ARBA" id="ARBA00023242"/>
    </source>
</evidence>
<comment type="subcellular location">
    <subcellularLocation>
        <location evidence="1">Nucleus</location>
    </subcellularLocation>
</comment>
<comment type="caution">
    <text evidence="14">The sequence shown here is derived from an EMBL/GenBank/DDBJ whole genome shotgun (WGS) entry which is preliminary data.</text>
</comment>
<sequence length="638" mass="73170">MASSKYTWRDLIDLNSKEKAYSSNLACLSHIDVNAFFAQAEQIRCGYSKDDPVVCVQWKSLIAISYAARKYNISRMHTIQDALKKCKDIIPIHTAVFKKGENFWQYHDGCGSWNSDPSKQLSPEEYKVSLEPYRRESRKILKIFREYCDNVEKASVDEVFLDLGRLCFQNLMFPNQEDESELSNILKNNPLIDMFINGNYDLDTRLPNVPAEMRNMEIIGTLFNPENKPIIEDWDDVIFAIGSRITHEIRQSIQKNLGYTTSCGIARNKMLCKLGSNYKKPDAQTVIKNNCIIEFLDQGAFEITSFWTLGGSLGKELNELLNLPEKGTIKYIRDKWPNNDKQLREYIEDQLLDPQKESKYSTVLSGKVDVLARKLFQIVRGYYSTPITPKPLVQSMMANKNMRGKSCNSLVDCFSWLEVFNGELTARIQDLEQDYNKIVIPKTVAINIRVKSGEVRRKSGPLLLNGVKSLSRDMLKTMMKLIQEINDKFNDANFYPLINMNVIISNFDIIDHQKTVIDLFGKQKQVFSNTKAIPPKKEVQIEGESVEESQAQFHCEDCKLQFTTLKEFDEHKDYHAALKLSESLNGSDVSSQNLSVGEKRLLFSTPSKKKVLKKKPMSRSNTTPKGNSNILSFFNKKK</sequence>
<evidence type="ECO:0000256" key="7">
    <source>
        <dbReference type="ARBA" id="ARBA00023204"/>
    </source>
</evidence>
<keyword evidence="15" id="KW-1185">Reference proteome</keyword>
<feature type="compositionally biased region" description="Polar residues" evidence="10">
    <location>
        <begin position="618"/>
        <end position="632"/>
    </location>
</feature>
<evidence type="ECO:0000256" key="1">
    <source>
        <dbReference type="ARBA" id="ARBA00004123"/>
    </source>
</evidence>
<gene>
    <name evidence="14" type="ORF">RNJ44_04061</name>
</gene>
<evidence type="ECO:0000256" key="5">
    <source>
        <dbReference type="ARBA" id="ARBA00022771"/>
    </source>
</evidence>
<evidence type="ECO:0000256" key="4">
    <source>
        <dbReference type="ARBA" id="ARBA00022763"/>
    </source>
</evidence>
<feature type="region of interest" description="Disordered" evidence="10">
    <location>
        <begin position="608"/>
        <end position="638"/>
    </location>
</feature>
<keyword evidence="5 9" id="KW-0863">Zinc-finger</keyword>
<dbReference type="PANTHER" id="PTHR45873:SF1">
    <property type="entry name" value="DNA POLYMERASE ETA"/>
    <property type="match status" value="1"/>
</dbReference>
<dbReference type="InterPro" id="IPR036775">
    <property type="entry name" value="DNA_pol_Y-fam_lit_finger_sf"/>
</dbReference>
<dbReference type="PROSITE" id="PS50157">
    <property type="entry name" value="ZINC_FINGER_C2H2_2"/>
    <property type="match status" value="1"/>
</dbReference>
<keyword evidence="2" id="KW-0808">Transferase</keyword>
<dbReference type="Pfam" id="PF00817">
    <property type="entry name" value="IMS"/>
    <property type="match status" value="1"/>
</dbReference>
<dbReference type="InterPro" id="IPR001126">
    <property type="entry name" value="UmuC"/>
</dbReference>
<feature type="compositionally biased region" description="Basic residues" evidence="10">
    <location>
        <begin position="608"/>
        <end position="617"/>
    </location>
</feature>
<evidence type="ECO:0000259" key="13">
    <source>
        <dbReference type="PROSITE" id="PS51907"/>
    </source>
</evidence>
<evidence type="ECO:0000256" key="9">
    <source>
        <dbReference type="PROSITE-ProRule" id="PRU00042"/>
    </source>
</evidence>
<dbReference type="SUPFAM" id="SSF100879">
    <property type="entry name" value="Lesion bypass DNA polymerase (Y-family), little finger domain"/>
    <property type="match status" value="1"/>
</dbReference>
<keyword evidence="8" id="KW-0539">Nucleus</keyword>
<dbReference type="Gene3D" id="3.30.1490.100">
    <property type="entry name" value="DNA polymerase, Y-family, little finger domain"/>
    <property type="match status" value="1"/>
</dbReference>
<dbReference type="PIRSF" id="PIRSF036603">
    <property type="entry name" value="DPol_eta"/>
    <property type="match status" value="1"/>
</dbReference>
<reference evidence="14 15" key="1">
    <citation type="submission" date="2024-05" db="EMBL/GenBank/DDBJ databases">
        <title>Long read based assembly of the Candida bracarensis genome reveals expanded adhesin content.</title>
        <authorList>
            <person name="Marcet-Houben M."/>
            <person name="Ksiezopolska E."/>
            <person name="Gabaldon T."/>
        </authorList>
    </citation>
    <scope>NUCLEOTIDE SEQUENCE [LARGE SCALE GENOMIC DNA]</scope>
    <source>
        <strain evidence="14 15">CBM6</strain>
    </source>
</reference>
<feature type="domain" description="UBZ3-type" evidence="13">
    <location>
        <begin position="548"/>
        <end position="583"/>
    </location>
</feature>
<evidence type="ECO:0008006" key="16">
    <source>
        <dbReference type="Google" id="ProtNLM"/>
    </source>
</evidence>
<evidence type="ECO:0000259" key="11">
    <source>
        <dbReference type="PROSITE" id="PS50157"/>
    </source>
</evidence>
<dbReference type="PROSITE" id="PS50173">
    <property type="entry name" value="UMUC"/>
    <property type="match status" value="1"/>
</dbReference>
<keyword evidence="7" id="KW-0234">DNA repair</keyword>
<dbReference type="Gene3D" id="1.10.150.20">
    <property type="entry name" value="5' to 3' exonuclease, C-terminal subdomain"/>
    <property type="match status" value="1"/>
</dbReference>
<evidence type="ECO:0000313" key="15">
    <source>
        <dbReference type="Proteomes" id="UP001623330"/>
    </source>
</evidence>
<dbReference type="Pfam" id="PF18439">
    <property type="entry name" value="zf_UBZ"/>
    <property type="match status" value="1"/>
</dbReference>
<proteinExistence type="predicted"/>
<dbReference type="PANTHER" id="PTHR45873">
    <property type="entry name" value="DNA POLYMERASE ETA"/>
    <property type="match status" value="1"/>
</dbReference>
<dbReference type="InterPro" id="IPR043502">
    <property type="entry name" value="DNA/RNA_pol_sf"/>
</dbReference>
<keyword evidence="6" id="KW-0862">Zinc</keyword>
<evidence type="ECO:0000256" key="2">
    <source>
        <dbReference type="ARBA" id="ARBA00022679"/>
    </source>
</evidence>
<evidence type="ECO:0000313" key="14">
    <source>
        <dbReference type="EMBL" id="KAL3232145.1"/>
    </source>
</evidence>
<name>A0ABR4NTU4_9SACH</name>
<organism evidence="14 15">
    <name type="scientific">Nakaseomyces bracarensis</name>
    <dbReference type="NCBI Taxonomy" id="273131"/>
    <lineage>
        <taxon>Eukaryota</taxon>
        <taxon>Fungi</taxon>
        <taxon>Dikarya</taxon>
        <taxon>Ascomycota</taxon>
        <taxon>Saccharomycotina</taxon>
        <taxon>Saccharomycetes</taxon>
        <taxon>Saccharomycetales</taxon>
        <taxon>Saccharomycetaceae</taxon>
        <taxon>Nakaseomyces</taxon>
    </lineage>
</organism>
<dbReference type="InterPro" id="IPR041298">
    <property type="entry name" value="UBZ3"/>
</dbReference>
<feature type="domain" description="UmuC" evidence="12">
    <location>
        <begin position="28"/>
        <end position="310"/>
    </location>
</feature>
<dbReference type="Gene3D" id="3.30.70.270">
    <property type="match status" value="1"/>
</dbReference>
<dbReference type="EMBL" id="JBEVYD010000005">
    <property type="protein sequence ID" value="KAL3232145.1"/>
    <property type="molecule type" value="Genomic_DNA"/>
</dbReference>
<evidence type="ECO:0000256" key="3">
    <source>
        <dbReference type="ARBA" id="ARBA00022723"/>
    </source>
</evidence>
<dbReference type="PROSITE" id="PS00028">
    <property type="entry name" value="ZINC_FINGER_C2H2_1"/>
    <property type="match status" value="1"/>
</dbReference>
<feature type="domain" description="C2H2-type" evidence="11">
    <location>
        <begin position="553"/>
        <end position="580"/>
    </location>
</feature>
<protein>
    <recommendedName>
        <fullName evidence="16">DNA polymerase eta</fullName>
    </recommendedName>
</protein>
<keyword evidence="4" id="KW-0227">DNA damage</keyword>
<dbReference type="Gene3D" id="3.40.1170.60">
    <property type="match status" value="1"/>
</dbReference>
<dbReference type="InterPro" id="IPR043128">
    <property type="entry name" value="Rev_trsase/Diguanyl_cyclase"/>
</dbReference>
<keyword evidence="3" id="KW-0479">Metal-binding</keyword>
<evidence type="ECO:0000256" key="6">
    <source>
        <dbReference type="ARBA" id="ARBA00022833"/>
    </source>
</evidence>
<dbReference type="InterPro" id="IPR052230">
    <property type="entry name" value="DNA_polymerase_eta"/>
</dbReference>
<dbReference type="InterPro" id="IPR013087">
    <property type="entry name" value="Znf_C2H2_type"/>
</dbReference>
<dbReference type="SUPFAM" id="SSF56672">
    <property type="entry name" value="DNA/RNA polymerases"/>
    <property type="match status" value="1"/>
</dbReference>
<evidence type="ECO:0000256" key="10">
    <source>
        <dbReference type="SAM" id="MobiDB-lite"/>
    </source>
</evidence>